<dbReference type="AlphaFoldDB" id="A0A142JK54"/>
<dbReference type="GO" id="GO:0005737">
    <property type="term" value="C:cytoplasm"/>
    <property type="evidence" value="ECO:0007669"/>
    <property type="project" value="TreeGrafter"/>
</dbReference>
<name>A0A142JK54_9BURK</name>
<dbReference type="EMBL" id="CP014844">
    <property type="protein sequence ID" value="AMR78466.1"/>
    <property type="molecule type" value="Genomic_DNA"/>
</dbReference>
<dbReference type="SUPFAM" id="SSF51905">
    <property type="entry name" value="FAD/NAD(P)-binding domain"/>
    <property type="match status" value="1"/>
</dbReference>
<protein>
    <submittedName>
        <fullName evidence="3">FAD-dependent oxidoreductase</fullName>
    </submittedName>
</protein>
<dbReference type="Gene3D" id="3.50.50.60">
    <property type="entry name" value="FAD/NAD(P)-binding domain"/>
    <property type="match status" value="1"/>
</dbReference>
<accession>A0A142JK54</accession>
<dbReference type="STRING" id="1796606.A2G96_12365"/>
<dbReference type="OrthoDB" id="9342835at2"/>
<sequence>MSGLLQKELGVIENSYYEASVARPAPSPPLQGRTEAEVCVVGGGYAGLSCALELAARGFHVALLEAQRIGWGASGRNGGQAIVGFGAEGEGAIERQCPAEVAQAAWNASVEGMRLLEQRIATYGIACDHVRGYMTLAPRAHKVDGLRRWVRHMRERYDYPLEWVERPHLGRHVASDRFVAGAYDPHSGHLHPLKYCLGLGAAARRQGVEVYENSAAYRVERDHAPVVKTAEGEVRCRQVVLAGNVYLGEFGDHLAPEIAARIMPVGTYMIATEPMDAQRAAALMPSRVAVSDNNLIVDYFRLSADNRLLFGAGETFSARPPGNLVQRIRARMLQVFPQTADLNIDYSWGGFVDITMNRAPDLGRIGSNLYYAQGFSGHGLSFAGMAGKLIADAMCGDASRFDVFTRIRHHRFPGGALFRTPALVLGMWYYKLRDLL</sequence>
<dbReference type="Gene3D" id="3.30.9.10">
    <property type="entry name" value="D-Amino Acid Oxidase, subunit A, domain 2"/>
    <property type="match status" value="1"/>
</dbReference>
<proteinExistence type="predicted"/>
<organism evidence="3 4">
    <name type="scientific">Cupriavidus nantongensis</name>
    <dbReference type="NCBI Taxonomy" id="1796606"/>
    <lineage>
        <taxon>Bacteria</taxon>
        <taxon>Pseudomonadati</taxon>
        <taxon>Pseudomonadota</taxon>
        <taxon>Betaproteobacteria</taxon>
        <taxon>Burkholderiales</taxon>
        <taxon>Burkholderiaceae</taxon>
        <taxon>Cupriavidus</taxon>
    </lineage>
</organism>
<dbReference type="InterPro" id="IPR036188">
    <property type="entry name" value="FAD/NAD-bd_sf"/>
</dbReference>
<dbReference type="InterPro" id="IPR006076">
    <property type="entry name" value="FAD-dep_OxRdtase"/>
</dbReference>
<evidence type="ECO:0000256" key="1">
    <source>
        <dbReference type="ARBA" id="ARBA00023002"/>
    </source>
</evidence>
<dbReference type="PANTHER" id="PTHR13847:SF281">
    <property type="entry name" value="FAD DEPENDENT OXIDOREDUCTASE DOMAIN-CONTAINING PROTEIN"/>
    <property type="match status" value="1"/>
</dbReference>
<dbReference type="Proteomes" id="UP000075238">
    <property type="component" value="Chromosome 1"/>
</dbReference>
<keyword evidence="1" id="KW-0560">Oxidoreductase</keyword>
<evidence type="ECO:0000259" key="2">
    <source>
        <dbReference type="Pfam" id="PF01266"/>
    </source>
</evidence>
<evidence type="ECO:0000313" key="4">
    <source>
        <dbReference type="Proteomes" id="UP000075238"/>
    </source>
</evidence>
<feature type="domain" description="FAD dependent oxidoreductase" evidence="2">
    <location>
        <begin position="38"/>
        <end position="392"/>
    </location>
</feature>
<gene>
    <name evidence="3" type="ORF">A2G96_12365</name>
</gene>
<evidence type="ECO:0000313" key="3">
    <source>
        <dbReference type="EMBL" id="AMR78466.1"/>
    </source>
</evidence>
<keyword evidence="4" id="KW-1185">Reference proteome</keyword>
<dbReference type="PRINTS" id="PR00420">
    <property type="entry name" value="RNGMNOXGNASE"/>
</dbReference>
<dbReference type="GO" id="GO:0016491">
    <property type="term" value="F:oxidoreductase activity"/>
    <property type="evidence" value="ECO:0007669"/>
    <property type="project" value="UniProtKB-KW"/>
</dbReference>
<dbReference type="PANTHER" id="PTHR13847">
    <property type="entry name" value="SARCOSINE DEHYDROGENASE-RELATED"/>
    <property type="match status" value="1"/>
</dbReference>
<dbReference type="Pfam" id="PF01266">
    <property type="entry name" value="DAO"/>
    <property type="match status" value="1"/>
</dbReference>
<reference evidence="3 4" key="1">
    <citation type="submission" date="2016-03" db="EMBL/GenBank/DDBJ databases">
        <title>Complete genome sequence of a novel chlorpyrifos degrading bacterium, Cupriavidus nantongensis sp. X1.</title>
        <authorList>
            <person name="Fang L."/>
        </authorList>
    </citation>
    <scope>NUCLEOTIDE SEQUENCE [LARGE SCALE GENOMIC DNA]</scope>
    <source>
        <strain evidence="3 4">X1</strain>
    </source>
</reference>
<dbReference type="KEGG" id="cnan:A2G96_12365"/>
<dbReference type="RefSeq" id="WP_062799562.1">
    <property type="nucleotide sequence ID" value="NZ_CP014844.1"/>
</dbReference>